<evidence type="ECO:0000259" key="1">
    <source>
        <dbReference type="Pfam" id="PF13173"/>
    </source>
</evidence>
<dbReference type="GO" id="GO:0005524">
    <property type="term" value="F:ATP binding"/>
    <property type="evidence" value="ECO:0007669"/>
    <property type="project" value="UniProtKB-KW"/>
</dbReference>
<dbReference type="Proteomes" id="UP001595897">
    <property type="component" value="Unassembled WGS sequence"/>
</dbReference>
<evidence type="ECO:0000313" key="4">
    <source>
        <dbReference type="Proteomes" id="UP001595897"/>
    </source>
</evidence>
<dbReference type="SUPFAM" id="SSF52540">
    <property type="entry name" value="P-loop containing nucleoside triphosphate hydrolases"/>
    <property type="match status" value="1"/>
</dbReference>
<proteinExistence type="predicted"/>
<dbReference type="Pfam" id="PF13635">
    <property type="entry name" value="DUF4143"/>
    <property type="match status" value="1"/>
</dbReference>
<comment type="caution">
    <text evidence="3">The sequence shown here is derived from an EMBL/GenBank/DDBJ whole genome shotgun (WGS) entry which is preliminary data.</text>
</comment>
<keyword evidence="3" id="KW-0067">ATP-binding</keyword>
<dbReference type="InterPro" id="IPR041682">
    <property type="entry name" value="AAA_14"/>
</dbReference>
<protein>
    <submittedName>
        <fullName evidence="3">ATP-binding protein</fullName>
    </submittedName>
</protein>
<dbReference type="PANTHER" id="PTHR33295">
    <property type="entry name" value="ATPASE"/>
    <property type="match status" value="1"/>
</dbReference>
<accession>A0ABV9M036</accession>
<gene>
    <name evidence="3" type="ORF">ACFO4O_15180</name>
</gene>
<reference evidence="4" key="1">
    <citation type="journal article" date="2019" name="Int. J. Syst. Evol. Microbiol.">
        <title>The Global Catalogue of Microorganisms (GCM) 10K type strain sequencing project: providing services to taxonomists for standard genome sequencing and annotation.</title>
        <authorList>
            <consortium name="The Broad Institute Genomics Platform"/>
            <consortium name="The Broad Institute Genome Sequencing Center for Infectious Disease"/>
            <person name="Wu L."/>
            <person name="Ma J."/>
        </authorList>
    </citation>
    <scope>NUCLEOTIDE SEQUENCE [LARGE SCALE GENOMIC DNA]</scope>
    <source>
        <strain evidence="4">KACC 12507</strain>
    </source>
</reference>
<dbReference type="Pfam" id="PF13173">
    <property type="entry name" value="AAA_14"/>
    <property type="match status" value="1"/>
</dbReference>
<evidence type="ECO:0000259" key="2">
    <source>
        <dbReference type="Pfam" id="PF13635"/>
    </source>
</evidence>
<keyword evidence="3" id="KW-0547">Nucleotide-binding</keyword>
<dbReference type="RefSeq" id="WP_382410050.1">
    <property type="nucleotide sequence ID" value="NZ_JBHSGU010000012.1"/>
</dbReference>
<dbReference type="PANTHER" id="PTHR33295:SF7">
    <property type="entry name" value="ATPASE"/>
    <property type="match status" value="1"/>
</dbReference>
<evidence type="ECO:0000313" key="3">
    <source>
        <dbReference type="EMBL" id="MFC4701506.1"/>
    </source>
</evidence>
<keyword evidence="4" id="KW-1185">Reference proteome</keyword>
<name>A0ABV9M036_9ALTE</name>
<organism evidence="3 4">
    <name type="scientific">Glaciecola siphonariae</name>
    <dbReference type="NCBI Taxonomy" id="521012"/>
    <lineage>
        <taxon>Bacteria</taxon>
        <taxon>Pseudomonadati</taxon>
        <taxon>Pseudomonadota</taxon>
        <taxon>Gammaproteobacteria</taxon>
        <taxon>Alteromonadales</taxon>
        <taxon>Alteromonadaceae</taxon>
        <taxon>Glaciecola</taxon>
    </lineage>
</organism>
<dbReference type="InterPro" id="IPR027417">
    <property type="entry name" value="P-loop_NTPase"/>
</dbReference>
<feature type="domain" description="DUF4143" evidence="2">
    <location>
        <begin position="222"/>
        <end position="385"/>
    </location>
</feature>
<sequence length="446" mass="50865">MNRKPLLLAGARQVGKTSSVKKFGSENYKNVFELNFMRDKVKLSSIFDDGLKPSSILENAQIALGKPFNQETDLLVFEEVGFSQDALTSLKFFYEDTPDIHVIATGSNIGLFKNYPVGKTERITMYPMTFREFLIATNNSMLLRFVDTPDHSKVPTVAHEKLIDLITDYWFVGGMPEAVSAWISYPDIEPLKRINAVEKVKANLLADYKNDFGKFSKEHPATALNIRRVYEAAANKIADIEDGNTPKFKFKGVLGNTSVSYEDIVAPVDFLECLKLLHKVFILDGLNNSFNMNFQKKDNMFKLVPHDVGILTSMIGMTYQNIKEGKDAYKGFIAETFVLNEIVSSMVFPDEENELFSFKRGDSMEIEFLLKSLDNEYVPIEVKSGKNKRSISLANFIEKYKPQKALKFTFNYVENNPKRILQHLPVYKARATYAKHFKSKDNIEFK</sequence>
<dbReference type="InterPro" id="IPR025420">
    <property type="entry name" value="DUF4143"/>
</dbReference>
<feature type="domain" description="AAA" evidence="1">
    <location>
        <begin position="2"/>
        <end position="134"/>
    </location>
</feature>
<dbReference type="EMBL" id="JBHSGU010000012">
    <property type="protein sequence ID" value="MFC4701506.1"/>
    <property type="molecule type" value="Genomic_DNA"/>
</dbReference>